<keyword evidence="6 9" id="KW-0324">Glycolysis</keyword>
<dbReference type="EC" id="5.4.2.12" evidence="9 10"/>
<feature type="binding site" evidence="9 13">
    <location>
        <position position="436"/>
    </location>
    <ligand>
        <name>Mn(2+)</name>
        <dbReference type="ChEBI" id="CHEBI:29035"/>
        <label>2</label>
    </ligand>
</feature>
<comment type="catalytic activity">
    <reaction evidence="1 9">
        <text>(2R)-2-phosphoglycerate = (2R)-3-phosphoglycerate</text>
        <dbReference type="Rhea" id="RHEA:15901"/>
        <dbReference type="ChEBI" id="CHEBI:58272"/>
        <dbReference type="ChEBI" id="CHEBI:58289"/>
        <dbReference type="EC" id="5.4.2.12"/>
    </reaction>
</comment>
<feature type="binding site" evidence="9 13">
    <location>
        <position position="64"/>
    </location>
    <ligand>
        <name>Mn(2+)</name>
        <dbReference type="ChEBI" id="CHEBI:29035"/>
        <label>2</label>
    </ligand>
</feature>
<keyword evidence="5 9" id="KW-0479">Metal-binding</keyword>
<evidence type="ECO:0000256" key="11">
    <source>
        <dbReference type="PIRSR" id="PIRSR001492-1"/>
    </source>
</evidence>
<dbReference type="PIRSF" id="PIRSF001492">
    <property type="entry name" value="IPGAM"/>
    <property type="match status" value="1"/>
</dbReference>
<dbReference type="AlphaFoldDB" id="A0A1F6BNR8"/>
<feature type="active site" description="Phosphoserine intermediate" evidence="9 11">
    <location>
        <position position="64"/>
    </location>
</feature>
<feature type="binding site" evidence="9 12">
    <location>
        <position position="125"/>
    </location>
    <ligand>
        <name>substrate</name>
    </ligand>
</feature>
<feature type="binding site" evidence="9 12">
    <location>
        <begin position="155"/>
        <end position="156"/>
    </location>
    <ligand>
        <name>substrate</name>
    </ligand>
</feature>
<proteinExistence type="inferred from homology"/>
<dbReference type="NCBIfam" id="TIGR01307">
    <property type="entry name" value="pgm_bpd_ind"/>
    <property type="match status" value="1"/>
</dbReference>
<evidence type="ECO:0000313" key="16">
    <source>
        <dbReference type="EMBL" id="OGG38493.1"/>
    </source>
</evidence>
<evidence type="ECO:0000256" key="3">
    <source>
        <dbReference type="ARBA" id="ARBA00004798"/>
    </source>
</evidence>
<comment type="pathway">
    <text evidence="3 9">Carbohydrate degradation; glycolysis; pyruvate from D-glyceraldehyde 3-phosphate: step 3/5.</text>
</comment>
<comment type="subunit">
    <text evidence="9">Monomer.</text>
</comment>
<name>A0A1F6BNR8_9BACT</name>
<dbReference type="Pfam" id="PF01676">
    <property type="entry name" value="Metalloenzyme"/>
    <property type="match status" value="1"/>
</dbReference>
<dbReference type="InterPro" id="IPR005995">
    <property type="entry name" value="Pgm_bpd_ind"/>
</dbReference>
<dbReference type="GO" id="GO:0005737">
    <property type="term" value="C:cytoplasm"/>
    <property type="evidence" value="ECO:0007669"/>
    <property type="project" value="InterPro"/>
</dbReference>
<keyword evidence="7 9" id="KW-0464">Manganese</keyword>
<evidence type="ECO:0000256" key="10">
    <source>
        <dbReference type="NCBIfam" id="TIGR01307"/>
    </source>
</evidence>
<evidence type="ECO:0000256" key="4">
    <source>
        <dbReference type="ARBA" id="ARBA00008819"/>
    </source>
</evidence>
<feature type="binding site" evidence="9 12">
    <location>
        <begin position="255"/>
        <end position="258"/>
    </location>
    <ligand>
        <name>substrate</name>
    </ligand>
</feature>
<sequence>MTSMKRVYMLVVLDGWGIGKRDESNPIFAAHPENILYAENNFPAGALQASGMAVGLPWDEEGNSEIGHLTIGAGKVLYQYYSRISLAIENGTFFSNPELKSAFAHAKKNGSTVHLIGLIGEGVVHSALSHLYALIKMAKAENYQNLVIHAFSDGRDSSPRSAIKLIELVSAESAGTAKVASVSGRYYAMDRDKHWDRTWAAYKNLTAHNKTCPLKEGIESAYSKGMNDEYVAPFSISGSEQPIRDNDSVIFFNFREDRMRQIYEAFMNKNFSQFETIKFNNLRVVTMTEYIKGADGAAFKEEIVEDTLGKVISSNGKTQLRIAETEKYAHITYFFNGRREKPYTNEYRVLIPSRNTPHYEDCPEMMASEITDRAVLALDEGGFDFVLVNYANTDIVAHTGKYGATVEAVRTVDREIGRLMKSALAGNHVLFITSDHGNAESVMDPITGEEETKHNPNPVPFYIVCKEFAGRGKNSRTRAAKIPTIGILSDVAPTVLAVMGMEKPQGMTGQNLLDQML</sequence>
<feature type="binding site" evidence="9 13">
    <location>
        <position position="435"/>
    </location>
    <ligand>
        <name>Mn(2+)</name>
        <dbReference type="ChEBI" id="CHEBI:29035"/>
        <label>2</label>
    </ligand>
</feature>
<dbReference type="STRING" id="1798470.A3D55_02185"/>
<feature type="binding site" evidence="9 13">
    <location>
        <position position="394"/>
    </location>
    <ligand>
        <name>Mn(2+)</name>
        <dbReference type="ChEBI" id="CHEBI:29035"/>
        <label>1</label>
    </ligand>
</feature>
<evidence type="ECO:0000256" key="1">
    <source>
        <dbReference type="ARBA" id="ARBA00000370"/>
    </source>
</evidence>
<dbReference type="InterPro" id="IPR036646">
    <property type="entry name" value="PGAM_B_sf"/>
</dbReference>
<dbReference type="InterPro" id="IPR006124">
    <property type="entry name" value="Metalloenzyme"/>
</dbReference>
<feature type="domain" description="Metalloenzyme" evidence="14">
    <location>
        <begin position="8"/>
        <end position="503"/>
    </location>
</feature>
<dbReference type="InterPro" id="IPR011258">
    <property type="entry name" value="BPG-indep_PGM_N"/>
</dbReference>
<dbReference type="GO" id="GO:0006007">
    <property type="term" value="P:glucose catabolic process"/>
    <property type="evidence" value="ECO:0007669"/>
    <property type="project" value="InterPro"/>
</dbReference>
<reference evidence="16 17" key="1">
    <citation type="journal article" date="2016" name="Nat. Commun.">
        <title>Thousands of microbial genomes shed light on interconnected biogeochemical processes in an aquifer system.</title>
        <authorList>
            <person name="Anantharaman K."/>
            <person name="Brown C.T."/>
            <person name="Hug L.A."/>
            <person name="Sharon I."/>
            <person name="Castelle C.J."/>
            <person name="Probst A.J."/>
            <person name="Thomas B.C."/>
            <person name="Singh A."/>
            <person name="Wilkins M.J."/>
            <person name="Karaoz U."/>
            <person name="Brodie E.L."/>
            <person name="Williams K.H."/>
            <person name="Hubbard S.S."/>
            <person name="Banfield J.F."/>
        </authorList>
    </citation>
    <scope>NUCLEOTIDE SEQUENCE [LARGE SCALE GENOMIC DNA]</scope>
</reference>
<feature type="binding site" evidence="9 12">
    <location>
        <position position="185"/>
    </location>
    <ligand>
        <name>substrate</name>
    </ligand>
</feature>
<evidence type="ECO:0000313" key="17">
    <source>
        <dbReference type="Proteomes" id="UP000178825"/>
    </source>
</evidence>
<dbReference type="HAMAP" id="MF_01038">
    <property type="entry name" value="GpmI"/>
    <property type="match status" value="1"/>
</dbReference>
<dbReference type="FunFam" id="3.40.1450.10:FF:000002">
    <property type="entry name" value="2,3-bisphosphoglycerate-independent phosphoglycerate mutase"/>
    <property type="match status" value="1"/>
</dbReference>
<keyword evidence="8 9" id="KW-0413">Isomerase</keyword>
<evidence type="ECO:0000256" key="5">
    <source>
        <dbReference type="ARBA" id="ARBA00022723"/>
    </source>
</evidence>
<dbReference type="PANTHER" id="PTHR31637:SF0">
    <property type="entry name" value="2,3-BISPHOSPHOGLYCERATE-INDEPENDENT PHOSPHOGLYCERATE MUTASE"/>
    <property type="match status" value="1"/>
</dbReference>
<evidence type="ECO:0000259" key="14">
    <source>
        <dbReference type="Pfam" id="PF01676"/>
    </source>
</evidence>
<comment type="caution">
    <text evidence="16">The sequence shown here is derived from an EMBL/GenBank/DDBJ whole genome shotgun (WGS) entry which is preliminary data.</text>
</comment>
<evidence type="ECO:0000259" key="15">
    <source>
        <dbReference type="Pfam" id="PF06415"/>
    </source>
</evidence>
<evidence type="ECO:0000256" key="13">
    <source>
        <dbReference type="PIRSR" id="PIRSR001492-3"/>
    </source>
</evidence>
<feature type="binding site" evidence="9 12">
    <location>
        <position position="191"/>
    </location>
    <ligand>
        <name>substrate</name>
    </ligand>
</feature>
<dbReference type="GO" id="GO:0006096">
    <property type="term" value="P:glycolytic process"/>
    <property type="evidence" value="ECO:0007669"/>
    <property type="project" value="UniProtKB-UniRule"/>
</dbReference>
<evidence type="ECO:0000256" key="12">
    <source>
        <dbReference type="PIRSR" id="PIRSR001492-2"/>
    </source>
</evidence>
<feature type="binding site" evidence="9 12">
    <location>
        <position position="327"/>
    </location>
    <ligand>
        <name>substrate</name>
    </ligand>
</feature>
<dbReference type="PANTHER" id="PTHR31637">
    <property type="entry name" value="2,3-BISPHOSPHOGLYCERATE-INDEPENDENT PHOSPHOGLYCERATE MUTASE"/>
    <property type="match status" value="1"/>
</dbReference>
<dbReference type="Gene3D" id="3.40.720.10">
    <property type="entry name" value="Alkaline Phosphatase, subunit A"/>
    <property type="match status" value="1"/>
</dbReference>
<dbReference type="GO" id="GO:0004619">
    <property type="term" value="F:phosphoglycerate mutase activity"/>
    <property type="evidence" value="ECO:0007669"/>
    <property type="project" value="UniProtKB-UniRule"/>
</dbReference>
<comment type="cofactor">
    <cofactor evidence="9">
        <name>Mn(2+)</name>
        <dbReference type="ChEBI" id="CHEBI:29035"/>
    </cofactor>
    <text evidence="9">Binds 2 manganese ions per subunit.</text>
</comment>
<evidence type="ECO:0000256" key="9">
    <source>
        <dbReference type="HAMAP-Rule" id="MF_01038"/>
    </source>
</evidence>
<feature type="binding site" evidence="9 13">
    <location>
        <position position="454"/>
    </location>
    <ligand>
        <name>Mn(2+)</name>
        <dbReference type="ChEBI" id="CHEBI:29035"/>
        <label>1</label>
    </ligand>
</feature>
<dbReference type="Gene3D" id="3.40.1450.10">
    <property type="entry name" value="BPG-independent phosphoglycerate mutase, domain B"/>
    <property type="match status" value="1"/>
</dbReference>
<dbReference type="EMBL" id="MFKJ01000019">
    <property type="protein sequence ID" value="OGG38493.1"/>
    <property type="molecule type" value="Genomic_DNA"/>
</dbReference>
<accession>A0A1F6BNR8</accession>
<feature type="binding site" evidence="9 13">
    <location>
        <position position="398"/>
    </location>
    <ligand>
        <name>Mn(2+)</name>
        <dbReference type="ChEBI" id="CHEBI:29035"/>
        <label>1</label>
    </ligand>
</feature>
<evidence type="ECO:0000256" key="8">
    <source>
        <dbReference type="ARBA" id="ARBA00023235"/>
    </source>
</evidence>
<evidence type="ECO:0000256" key="2">
    <source>
        <dbReference type="ARBA" id="ARBA00002315"/>
    </source>
</evidence>
<dbReference type="SUPFAM" id="SSF53649">
    <property type="entry name" value="Alkaline phosphatase-like"/>
    <property type="match status" value="1"/>
</dbReference>
<dbReference type="CDD" id="cd16010">
    <property type="entry name" value="iPGM"/>
    <property type="match status" value="1"/>
</dbReference>
<feature type="binding site" evidence="9 13">
    <location>
        <position position="14"/>
    </location>
    <ligand>
        <name>Mn(2+)</name>
        <dbReference type="ChEBI" id="CHEBI:29035"/>
        <label>2</label>
    </ligand>
</feature>
<gene>
    <name evidence="9" type="primary">gpmI</name>
    <name evidence="16" type="ORF">A3D55_02185</name>
</gene>
<dbReference type="GO" id="GO:0030145">
    <property type="term" value="F:manganese ion binding"/>
    <property type="evidence" value="ECO:0007669"/>
    <property type="project" value="UniProtKB-UniRule"/>
</dbReference>
<organism evidence="16 17">
    <name type="scientific">Candidatus Jorgensenbacteria bacterium RIFCSPHIGHO2_02_FULL_45_20</name>
    <dbReference type="NCBI Taxonomy" id="1798470"/>
    <lineage>
        <taxon>Bacteria</taxon>
        <taxon>Candidatus Joergenseniibacteriota</taxon>
    </lineage>
</organism>
<dbReference type="InterPro" id="IPR017850">
    <property type="entry name" value="Alkaline_phosphatase_core_sf"/>
</dbReference>
<dbReference type="Pfam" id="PF06415">
    <property type="entry name" value="iPGM_N"/>
    <property type="match status" value="1"/>
</dbReference>
<comment type="function">
    <text evidence="2 9">Catalyzes the interconversion of 2-phosphoglycerate and 3-phosphoglycerate.</text>
</comment>
<dbReference type="Proteomes" id="UP000178825">
    <property type="component" value="Unassembled WGS sequence"/>
</dbReference>
<evidence type="ECO:0000256" key="7">
    <source>
        <dbReference type="ARBA" id="ARBA00023211"/>
    </source>
</evidence>
<feature type="domain" description="BPG-independent PGAM N-terminal" evidence="15">
    <location>
        <begin position="84"/>
        <end position="290"/>
    </location>
</feature>
<dbReference type="SUPFAM" id="SSF64158">
    <property type="entry name" value="2,3-Bisphosphoglycerate-independent phosphoglycerate mutase, substrate-binding domain"/>
    <property type="match status" value="1"/>
</dbReference>
<protein>
    <recommendedName>
        <fullName evidence="9 10">2,3-bisphosphoglycerate-independent phosphoglycerate mutase</fullName>
        <shortName evidence="9">BPG-independent PGAM</shortName>
        <shortName evidence="9">Phosphoglyceromutase</shortName>
        <shortName evidence="9">iPGM</shortName>
        <ecNumber evidence="9 10">5.4.2.12</ecNumber>
    </recommendedName>
</protein>
<evidence type="ECO:0000256" key="6">
    <source>
        <dbReference type="ARBA" id="ARBA00023152"/>
    </source>
</evidence>
<dbReference type="UniPathway" id="UPA00109">
    <property type="reaction ID" value="UER00186"/>
</dbReference>
<comment type="similarity">
    <text evidence="4 9">Belongs to the BPG-independent phosphoglycerate mutase family.</text>
</comment>